<evidence type="ECO:0000313" key="1">
    <source>
        <dbReference type="EMBL" id="KAJ7540658.1"/>
    </source>
</evidence>
<evidence type="ECO:0000313" key="2">
    <source>
        <dbReference type="Proteomes" id="UP001162992"/>
    </source>
</evidence>
<comment type="caution">
    <text evidence="1">The sequence shown here is derived from an EMBL/GenBank/DDBJ whole genome shotgun (WGS) entry which is preliminary data.</text>
</comment>
<dbReference type="Proteomes" id="UP001162992">
    <property type="component" value="Chromosome 10"/>
</dbReference>
<proteinExistence type="predicted"/>
<name>A0ACC2CF69_DIPCM</name>
<keyword evidence="2" id="KW-1185">Reference proteome</keyword>
<dbReference type="EMBL" id="CM055101">
    <property type="protein sequence ID" value="KAJ7540658.1"/>
    <property type="molecule type" value="Genomic_DNA"/>
</dbReference>
<organism evidence="1 2">
    <name type="scientific">Diphasiastrum complanatum</name>
    <name type="common">Issler's clubmoss</name>
    <name type="synonym">Lycopodium complanatum</name>
    <dbReference type="NCBI Taxonomy" id="34168"/>
    <lineage>
        <taxon>Eukaryota</taxon>
        <taxon>Viridiplantae</taxon>
        <taxon>Streptophyta</taxon>
        <taxon>Embryophyta</taxon>
        <taxon>Tracheophyta</taxon>
        <taxon>Lycopodiopsida</taxon>
        <taxon>Lycopodiales</taxon>
        <taxon>Lycopodiaceae</taxon>
        <taxon>Lycopodioideae</taxon>
        <taxon>Diphasiastrum</taxon>
    </lineage>
</organism>
<sequence length="109" mass="11888">MSGHGGSGFVLTPHKLSMCLLLQAYVLPSAWSRPLSLLSSPIRHQLALFLLDLSKAVDGFLEPTLIELEQLLKEALGDVGEVLAQQLASRLLTFLSPEDIFTFVLSLRG</sequence>
<reference evidence="2" key="1">
    <citation type="journal article" date="2024" name="Proc. Natl. Acad. Sci. U.S.A.">
        <title>Extraordinary preservation of gene collinearity over three hundred million years revealed in homosporous lycophytes.</title>
        <authorList>
            <person name="Li C."/>
            <person name="Wickell D."/>
            <person name="Kuo L.Y."/>
            <person name="Chen X."/>
            <person name="Nie B."/>
            <person name="Liao X."/>
            <person name="Peng D."/>
            <person name="Ji J."/>
            <person name="Jenkins J."/>
            <person name="Williams M."/>
            <person name="Shu S."/>
            <person name="Plott C."/>
            <person name="Barry K."/>
            <person name="Rajasekar S."/>
            <person name="Grimwood J."/>
            <person name="Han X."/>
            <person name="Sun S."/>
            <person name="Hou Z."/>
            <person name="He W."/>
            <person name="Dai G."/>
            <person name="Sun C."/>
            <person name="Schmutz J."/>
            <person name="Leebens-Mack J.H."/>
            <person name="Li F.W."/>
            <person name="Wang L."/>
        </authorList>
    </citation>
    <scope>NUCLEOTIDE SEQUENCE [LARGE SCALE GENOMIC DNA]</scope>
    <source>
        <strain evidence="2">cv. PW_Plant_1</strain>
    </source>
</reference>
<accession>A0ACC2CF69</accession>
<gene>
    <name evidence="1" type="ORF">O6H91_10G025000</name>
</gene>
<protein>
    <submittedName>
        <fullName evidence="1">Uncharacterized protein</fullName>
    </submittedName>
</protein>